<reference evidence="7 8" key="1">
    <citation type="journal article" date="2023" name="Sci. Data">
        <title>Genome assembly of the Korean intertidal mud-creeper Batillaria attramentaria.</title>
        <authorList>
            <person name="Patra A.K."/>
            <person name="Ho P.T."/>
            <person name="Jun S."/>
            <person name="Lee S.J."/>
            <person name="Kim Y."/>
            <person name="Won Y.J."/>
        </authorList>
    </citation>
    <scope>NUCLEOTIDE SEQUENCE [LARGE SCALE GENOMIC DNA]</scope>
    <source>
        <strain evidence="7">Wonlab-2016</strain>
    </source>
</reference>
<dbReference type="GO" id="GO:1902555">
    <property type="term" value="C:endoribonuclease complex"/>
    <property type="evidence" value="ECO:0007669"/>
    <property type="project" value="UniProtKB-ARBA"/>
</dbReference>
<evidence type="ECO:0000256" key="4">
    <source>
        <dbReference type="ARBA" id="ARBA00042701"/>
    </source>
</evidence>
<evidence type="ECO:0000256" key="2">
    <source>
        <dbReference type="ARBA" id="ARBA00022694"/>
    </source>
</evidence>
<evidence type="ECO:0000313" key="8">
    <source>
        <dbReference type="Proteomes" id="UP001519460"/>
    </source>
</evidence>
<feature type="non-terminal residue" evidence="7">
    <location>
        <position position="506"/>
    </location>
</feature>
<dbReference type="Proteomes" id="UP001519460">
    <property type="component" value="Unassembled WGS sequence"/>
</dbReference>
<dbReference type="Gene3D" id="3.30.70.3250">
    <property type="entry name" value="Ribonuclease P, Pop5 subunit"/>
    <property type="match status" value="1"/>
</dbReference>
<dbReference type="InterPro" id="IPR029058">
    <property type="entry name" value="AB_hydrolase_fold"/>
</dbReference>
<dbReference type="EMBL" id="JACVVK020000185">
    <property type="protein sequence ID" value="KAK7485982.1"/>
    <property type="molecule type" value="Genomic_DNA"/>
</dbReference>
<sequence length="506" mass="56537">MPRRNIVGKGFATIELVSRVALAVVARFWRLCTTGLLVIILLFCIHGGLLAFTFLVLGLLGLMYNAQDMLLYHPEVPPESRLYVILPSAFHLPFENHTITTRDGEKINVILVKQAQPGGPTLLYLHGNAGNIGHRMHNVLGLYTACGFNVLLVEYRGYGRSGGSPSEHGLYLDAEAGLDFLLQRSDLDKRKIFIFGRSLGGAVAVHLASLPLYSHHIAAVILENTFTSIPDMGQHIFRTSLLQYIPWWCYKNFFPSQSRISKIHQPTLFICGMKDELVPPVMMQTLYSSSGSQKKRIEMFPGGTHNETWMCPGYYETITSFMVQVALDADLEHIVKNPSTVTISAFSVVQCAGEMFPTQYEYFLAEVVYADTRKRHVRKINSSEVYHAVRDALQLAYGDYGIAVLKSSLLVKYLNPETNMVIIRAKRDFYRMAQTALTFVKKIGNHDAFLHTMHIGGNEGNTLERCSVKDVNGTELSVTECDGDLVCCEDDKSRCCDKTLTTPSSS</sequence>
<dbReference type="GO" id="GO:0008033">
    <property type="term" value="P:tRNA processing"/>
    <property type="evidence" value="ECO:0007669"/>
    <property type="project" value="UniProtKB-KW"/>
</dbReference>
<dbReference type="GO" id="GO:1990904">
    <property type="term" value="C:ribonucleoprotein complex"/>
    <property type="evidence" value="ECO:0007669"/>
    <property type="project" value="UniProtKB-ARBA"/>
</dbReference>
<keyword evidence="2" id="KW-0819">tRNA processing</keyword>
<keyword evidence="5" id="KW-1133">Transmembrane helix</keyword>
<dbReference type="SUPFAM" id="SSF160350">
    <property type="entry name" value="Rnp2-like"/>
    <property type="match status" value="1"/>
</dbReference>
<gene>
    <name evidence="7" type="ORF">BaRGS_00022734</name>
</gene>
<dbReference type="SUPFAM" id="SSF53474">
    <property type="entry name" value="alpha/beta-Hydrolases"/>
    <property type="match status" value="1"/>
</dbReference>
<keyword evidence="8" id="KW-1185">Reference proteome</keyword>
<feature type="transmembrane region" description="Helical" evidence="5">
    <location>
        <begin position="35"/>
        <end position="62"/>
    </location>
</feature>
<comment type="similarity">
    <text evidence="1">Belongs to the eukaryotic/archaeal RNase P protein component 2 family.</text>
</comment>
<feature type="domain" description="AB hydrolase-1" evidence="6">
    <location>
        <begin position="120"/>
        <end position="229"/>
    </location>
</feature>
<dbReference type="Gene3D" id="3.40.50.1820">
    <property type="entry name" value="alpha/beta hydrolase"/>
    <property type="match status" value="1"/>
</dbReference>
<accession>A0ABD0KFV4</accession>
<keyword evidence="5" id="KW-0812">Transmembrane</keyword>
<dbReference type="Pfam" id="PF00561">
    <property type="entry name" value="Abhydrolase_1"/>
    <property type="match status" value="1"/>
</dbReference>
<keyword evidence="5" id="KW-0472">Membrane</keyword>
<dbReference type="AlphaFoldDB" id="A0ABD0KFV4"/>
<evidence type="ECO:0000259" key="6">
    <source>
        <dbReference type="Pfam" id="PF00561"/>
    </source>
</evidence>
<proteinExistence type="inferred from homology"/>
<dbReference type="PANTHER" id="PTHR12277">
    <property type="entry name" value="ALPHA/BETA HYDROLASE DOMAIN-CONTAINING PROTEIN"/>
    <property type="match status" value="1"/>
</dbReference>
<dbReference type="InterPro" id="IPR038085">
    <property type="entry name" value="Rnp2-like_sf"/>
</dbReference>
<evidence type="ECO:0000256" key="3">
    <source>
        <dbReference type="ARBA" id="ARBA00040125"/>
    </source>
</evidence>
<comment type="caution">
    <text evidence="7">The sequence shown here is derived from an EMBL/GenBank/DDBJ whole genome shotgun (WGS) entry which is preliminary data.</text>
</comment>
<dbReference type="Pfam" id="PF01900">
    <property type="entry name" value="RNase_P_Rpp14"/>
    <property type="match status" value="1"/>
</dbReference>
<dbReference type="PANTHER" id="PTHR12277:SF81">
    <property type="entry name" value="PROTEIN ABHD13"/>
    <property type="match status" value="1"/>
</dbReference>
<protein>
    <recommendedName>
        <fullName evidence="3">Protein ABHD13</fullName>
    </recommendedName>
    <alternativeName>
        <fullName evidence="4">Alpha/beta hydrolase domain-containing protein 13</fullName>
    </alternativeName>
</protein>
<dbReference type="InterPro" id="IPR002759">
    <property type="entry name" value="Pop5/Rpp14/Rnp2-like"/>
</dbReference>
<dbReference type="InterPro" id="IPR000073">
    <property type="entry name" value="AB_hydrolase_1"/>
</dbReference>
<name>A0ABD0KFV4_9CAEN</name>
<organism evidence="7 8">
    <name type="scientific">Batillaria attramentaria</name>
    <dbReference type="NCBI Taxonomy" id="370345"/>
    <lineage>
        <taxon>Eukaryota</taxon>
        <taxon>Metazoa</taxon>
        <taxon>Spiralia</taxon>
        <taxon>Lophotrochozoa</taxon>
        <taxon>Mollusca</taxon>
        <taxon>Gastropoda</taxon>
        <taxon>Caenogastropoda</taxon>
        <taxon>Sorbeoconcha</taxon>
        <taxon>Cerithioidea</taxon>
        <taxon>Batillariidae</taxon>
        <taxon>Batillaria</taxon>
    </lineage>
</organism>
<evidence type="ECO:0000313" key="7">
    <source>
        <dbReference type="EMBL" id="KAK7485982.1"/>
    </source>
</evidence>
<evidence type="ECO:0000256" key="1">
    <source>
        <dbReference type="ARBA" id="ARBA00010800"/>
    </source>
</evidence>
<evidence type="ECO:0000256" key="5">
    <source>
        <dbReference type="SAM" id="Phobius"/>
    </source>
</evidence>